<evidence type="ECO:0000313" key="1">
    <source>
        <dbReference type="EMBL" id="GAA4249190.1"/>
    </source>
</evidence>
<reference evidence="2" key="1">
    <citation type="journal article" date="2019" name="Int. J. Syst. Evol. Microbiol.">
        <title>The Global Catalogue of Microorganisms (GCM) 10K type strain sequencing project: providing services to taxonomists for standard genome sequencing and annotation.</title>
        <authorList>
            <consortium name="The Broad Institute Genomics Platform"/>
            <consortium name="The Broad Institute Genome Sequencing Center for Infectious Disease"/>
            <person name="Wu L."/>
            <person name="Ma J."/>
        </authorList>
    </citation>
    <scope>NUCLEOTIDE SEQUENCE [LARGE SCALE GENOMIC DNA]</scope>
    <source>
        <strain evidence="2">JCM 17441</strain>
    </source>
</reference>
<sequence length="46" mass="4777">MAPALEHRTGSATLTVTGPGGAPLAGFHGDYEVTVDGRTTPLRIER</sequence>
<comment type="caution">
    <text evidence="1">The sequence shown here is derived from an EMBL/GenBank/DDBJ whole genome shotgun (WGS) entry which is preliminary data.</text>
</comment>
<protein>
    <submittedName>
        <fullName evidence="1">Uncharacterized protein</fullName>
    </submittedName>
</protein>
<dbReference type="EMBL" id="BAABAT010000007">
    <property type="protein sequence ID" value="GAA4249190.1"/>
    <property type="molecule type" value="Genomic_DNA"/>
</dbReference>
<name>A0ABP8D7G5_9ACTN</name>
<evidence type="ECO:0000313" key="2">
    <source>
        <dbReference type="Proteomes" id="UP001500620"/>
    </source>
</evidence>
<dbReference type="Proteomes" id="UP001500620">
    <property type="component" value="Unassembled WGS sequence"/>
</dbReference>
<organism evidence="1 2">
    <name type="scientific">Dactylosporangium darangshiense</name>
    <dbReference type="NCBI Taxonomy" id="579108"/>
    <lineage>
        <taxon>Bacteria</taxon>
        <taxon>Bacillati</taxon>
        <taxon>Actinomycetota</taxon>
        <taxon>Actinomycetes</taxon>
        <taxon>Micromonosporales</taxon>
        <taxon>Micromonosporaceae</taxon>
        <taxon>Dactylosporangium</taxon>
    </lineage>
</organism>
<accession>A0ABP8D7G5</accession>
<keyword evidence="2" id="KW-1185">Reference proteome</keyword>
<dbReference type="RefSeq" id="WP_345127479.1">
    <property type="nucleotide sequence ID" value="NZ_BAABAT010000007.1"/>
</dbReference>
<proteinExistence type="predicted"/>
<gene>
    <name evidence="1" type="ORF">GCM10022255_032160</name>
</gene>